<gene>
    <name evidence="1" type="ORF">NQ176_g10855</name>
</gene>
<accession>A0ACC1MDX4</accession>
<comment type="caution">
    <text evidence="1">The sequence shown here is derived from an EMBL/GenBank/DDBJ whole genome shotgun (WGS) entry which is preliminary data.</text>
</comment>
<organism evidence="1 2">
    <name type="scientific">Zarea fungicola</name>
    <dbReference type="NCBI Taxonomy" id="93591"/>
    <lineage>
        <taxon>Eukaryota</taxon>
        <taxon>Fungi</taxon>
        <taxon>Dikarya</taxon>
        <taxon>Ascomycota</taxon>
        <taxon>Pezizomycotina</taxon>
        <taxon>Sordariomycetes</taxon>
        <taxon>Hypocreomycetidae</taxon>
        <taxon>Hypocreales</taxon>
        <taxon>Cordycipitaceae</taxon>
        <taxon>Zarea</taxon>
    </lineage>
</organism>
<reference evidence="1" key="1">
    <citation type="submission" date="2022-08" db="EMBL/GenBank/DDBJ databases">
        <title>Genome Sequence of Lecanicillium fungicola.</title>
        <authorList>
            <person name="Buettner E."/>
        </authorList>
    </citation>
    <scope>NUCLEOTIDE SEQUENCE</scope>
    <source>
        <strain evidence="1">Babe33</strain>
    </source>
</reference>
<sequence length="262" mass="29524">MNSLIYLVALTMGLTSKALAAQCNIFGDGDAFYRVFTAESTLDCMSGCVADIQCESSEYRADTRNCWLYDMPVSSAKKYDTPGGQWVFNDRDCLPESDFPECKVKGDGSHFYKTLVTGTMESCMQYCVADPDCRSSEYRAGDKKCWLYAMPVSQAKINDDPSGTWLMNDRNCPTPPAVQMCSVDGDGDDFYRQFKSKYSWICRQACRDDEKCESSAFKEQTGDCWLFSTRTEDAMTRPGAGNRLIFFSDQTCRINGPGYNRR</sequence>
<keyword evidence="2" id="KW-1185">Reference proteome</keyword>
<proteinExistence type="predicted"/>
<protein>
    <submittedName>
        <fullName evidence="1">Uncharacterized protein</fullName>
    </submittedName>
</protein>
<dbReference type="EMBL" id="JANJQO010003211">
    <property type="protein sequence ID" value="KAJ2963522.1"/>
    <property type="molecule type" value="Genomic_DNA"/>
</dbReference>
<dbReference type="Proteomes" id="UP001143910">
    <property type="component" value="Unassembled WGS sequence"/>
</dbReference>
<evidence type="ECO:0000313" key="1">
    <source>
        <dbReference type="EMBL" id="KAJ2963522.1"/>
    </source>
</evidence>
<name>A0ACC1MDX4_9HYPO</name>
<evidence type="ECO:0000313" key="2">
    <source>
        <dbReference type="Proteomes" id="UP001143910"/>
    </source>
</evidence>